<evidence type="ECO:0000313" key="3">
    <source>
        <dbReference type="Proteomes" id="UP001283361"/>
    </source>
</evidence>
<evidence type="ECO:0000313" key="2">
    <source>
        <dbReference type="EMBL" id="KAK3724313.1"/>
    </source>
</evidence>
<evidence type="ECO:0000256" key="1">
    <source>
        <dbReference type="SAM" id="MobiDB-lite"/>
    </source>
</evidence>
<keyword evidence="3" id="KW-1185">Reference proteome</keyword>
<dbReference type="AlphaFoldDB" id="A0AAE0XXJ4"/>
<accession>A0AAE0XXJ4</accession>
<gene>
    <name evidence="2" type="ORF">RRG08_043309</name>
</gene>
<dbReference type="Proteomes" id="UP001283361">
    <property type="component" value="Unassembled WGS sequence"/>
</dbReference>
<protein>
    <submittedName>
        <fullName evidence="2">Uncharacterized protein</fullName>
    </submittedName>
</protein>
<feature type="compositionally biased region" description="Basic and acidic residues" evidence="1">
    <location>
        <begin position="121"/>
        <end position="134"/>
    </location>
</feature>
<dbReference type="EMBL" id="JAWDGP010007346">
    <property type="protein sequence ID" value="KAK3724313.1"/>
    <property type="molecule type" value="Genomic_DNA"/>
</dbReference>
<comment type="caution">
    <text evidence="2">The sequence shown here is derived from an EMBL/GenBank/DDBJ whole genome shotgun (WGS) entry which is preliminary data.</text>
</comment>
<proteinExistence type="predicted"/>
<name>A0AAE0XXJ4_9GAST</name>
<feature type="region of interest" description="Disordered" evidence="1">
    <location>
        <begin position="89"/>
        <end position="134"/>
    </location>
</feature>
<sequence>MKNSRRYTHQEKRYELNTSVANVQGIKVKRGTSGNVYNFRPKDVQGRTTDGAGRGVLFRFDFYLPVCSWDRMLLSCISEIIRADRGEERATQDLGLPLNQHSRERNRSRSTSRALLSTVKDGMEKGEKIQRRTA</sequence>
<reference evidence="2" key="1">
    <citation type="journal article" date="2023" name="G3 (Bethesda)">
        <title>A reference genome for the long-term kleptoplast-retaining sea slug Elysia crispata morphotype clarki.</title>
        <authorList>
            <person name="Eastman K.E."/>
            <person name="Pendleton A.L."/>
            <person name="Shaikh M.A."/>
            <person name="Suttiyut T."/>
            <person name="Ogas R."/>
            <person name="Tomko P."/>
            <person name="Gavelis G."/>
            <person name="Widhalm J.R."/>
            <person name="Wisecaver J.H."/>
        </authorList>
    </citation>
    <scope>NUCLEOTIDE SEQUENCE</scope>
    <source>
        <strain evidence="2">ECLA1</strain>
    </source>
</reference>
<organism evidence="2 3">
    <name type="scientific">Elysia crispata</name>
    <name type="common">lettuce slug</name>
    <dbReference type="NCBI Taxonomy" id="231223"/>
    <lineage>
        <taxon>Eukaryota</taxon>
        <taxon>Metazoa</taxon>
        <taxon>Spiralia</taxon>
        <taxon>Lophotrochozoa</taxon>
        <taxon>Mollusca</taxon>
        <taxon>Gastropoda</taxon>
        <taxon>Heterobranchia</taxon>
        <taxon>Euthyneura</taxon>
        <taxon>Panpulmonata</taxon>
        <taxon>Sacoglossa</taxon>
        <taxon>Placobranchoidea</taxon>
        <taxon>Plakobranchidae</taxon>
        <taxon>Elysia</taxon>
    </lineage>
</organism>